<evidence type="ECO:0000313" key="3">
    <source>
        <dbReference type="EMBL" id="MDG3015344.1"/>
    </source>
</evidence>
<evidence type="ECO:0000313" key="4">
    <source>
        <dbReference type="Proteomes" id="UP001152755"/>
    </source>
</evidence>
<dbReference type="PANTHER" id="PTHR12169">
    <property type="entry name" value="ATPASE N2B"/>
    <property type="match status" value="1"/>
</dbReference>
<dbReference type="GO" id="GO:0051301">
    <property type="term" value="P:cell division"/>
    <property type="evidence" value="ECO:0007669"/>
    <property type="project" value="UniProtKB-KW"/>
</dbReference>
<dbReference type="NCBIfam" id="NF040713">
    <property type="entry name" value="ZapE"/>
    <property type="match status" value="1"/>
</dbReference>
<dbReference type="Gene3D" id="3.40.50.300">
    <property type="entry name" value="P-loop containing nucleotide triphosphate hydrolases"/>
    <property type="match status" value="1"/>
</dbReference>
<keyword evidence="3" id="KW-0132">Cell division</keyword>
<gene>
    <name evidence="3" type="primary">zapE</name>
    <name evidence="3" type="ORF">NVS88_12370</name>
</gene>
<evidence type="ECO:0000256" key="2">
    <source>
        <dbReference type="ARBA" id="ARBA00022840"/>
    </source>
</evidence>
<keyword evidence="2" id="KW-0067">ATP-binding</keyword>
<proteinExistence type="predicted"/>
<dbReference type="Pfam" id="PF03969">
    <property type="entry name" value="AFG1_ATPase"/>
    <property type="match status" value="1"/>
</dbReference>
<dbReference type="AlphaFoldDB" id="A0A9X4M1Y4"/>
<keyword evidence="1" id="KW-0547">Nucleotide-binding</keyword>
<name>A0A9X4M1Y4_9ACTN</name>
<protein>
    <submittedName>
        <fullName evidence="3">Cell division protein ZapE</fullName>
    </submittedName>
</protein>
<accession>A0A9X4M1Y4</accession>
<organism evidence="3 4">
    <name type="scientific">Speluncibacter jeojiensis</name>
    <dbReference type="NCBI Taxonomy" id="2710754"/>
    <lineage>
        <taxon>Bacteria</taxon>
        <taxon>Bacillati</taxon>
        <taxon>Actinomycetota</taxon>
        <taxon>Actinomycetes</taxon>
        <taxon>Mycobacteriales</taxon>
        <taxon>Speluncibacteraceae</taxon>
        <taxon>Speluncibacter</taxon>
    </lineage>
</organism>
<comment type="caution">
    <text evidence="3">The sequence shown here is derived from an EMBL/GenBank/DDBJ whole genome shotgun (WGS) entry which is preliminary data.</text>
</comment>
<dbReference type="GO" id="GO:0005524">
    <property type="term" value="F:ATP binding"/>
    <property type="evidence" value="ECO:0007669"/>
    <property type="project" value="UniProtKB-KW"/>
</dbReference>
<reference evidence="3" key="1">
    <citation type="submission" date="2022-08" db="EMBL/GenBank/DDBJ databases">
        <title>Genome analysis of Corynebacteriales strain.</title>
        <authorList>
            <person name="Lee S.D."/>
        </authorList>
    </citation>
    <scope>NUCLEOTIDE SEQUENCE</scope>
    <source>
        <strain evidence="3">D3-21</strain>
    </source>
</reference>
<dbReference type="GO" id="GO:0032153">
    <property type="term" value="C:cell division site"/>
    <property type="evidence" value="ECO:0007669"/>
    <property type="project" value="TreeGrafter"/>
</dbReference>
<dbReference type="InterPro" id="IPR005654">
    <property type="entry name" value="ATPase_AFG1-like"/>
</dbReference>
<dbReference type="GO" id="GO:0016887">
    <property type="term" value="F:ATP hydrolysis activity"/>
    <property type="evidence" value="ECO:0007669"/>
    <property type="project" value="InterPro"/>
</dbReference>
<keyword evidence="4" id="KW-1185">Reference proteome</keyword>
<dbReference type="RefSeq" id="WP_332520035.1">
    <property type="nucleotide sequence ID" value="NZ_JANRHA010000007.1"/>
</dbReference>
<dbReference type="SUPFAM" id="SSF52540">
    <property type="entry name" value="P-loop containing nucleoside triphosphate hydrolases"/>
    <property type="match status" value="1"/>
</dbReference>
<dbReference type="PANTHER" id="PTHR12169:SF6">
    <property type="entry name" value="AFG1-LIKE ATPASE"/>
    <property type="match status" value="1"/>
</dbReference>
<sequence length="331" mass="36710">MSIMDPLTEHLARTGHNPDPAQEAALQKLRGLVGADRRRHRRRSTARGLYLWGPSGRGKSWLMNAFFATASVDAKRRMHLHEFLHELQRMLATQHDLDAVLDRLLGDTELLCFDEFHVHDVADARYLAALIEAVLRRKLILVVTSNYPPGELLPNPLAHQRFTPTIAAIEKHLDVVEVDGGRDYRTTAGPRGAYLWPGAGRDDGGAPAALPEDPADEPVPLDLGGRSVTARQVRGTEVRFTFSDLCGAPTGTADYLLLADRFSSWVVTDVPVLVQADREPRRRLCNLLDVLTDRDAHVVLAGEHPPQVTFGGVPDVDWARTESRLRALTGW</sequence>
<dbReference type="InterPro" id="IPR027417">
    <property type="entry name" value="P-loop_NTPase"/>
</dbReference>
<dbReference type="GO" id="GO:0005737">
    <property type="term" value="C:cytoplasm"/>
    <property type="evidence" value="ECO:0007669"/>
    <property type="project" value="TreeGrafter"/>
</dbReference>
<dbReference type="Proteomes" id="UP001152755">
    <property type="component" value="Unassembled WGS sequence"/>
</dbReference>
<evidence type="ECO:0000256" key="1">
    <source>
        <dbReference type="ARBA" id="ARBA00022741"/>
    </source>
</evidence>
<keyword evidence="3" id="KW-0131">Cell cycle</keyword>
<dbReference type="EMBL" id="JANRHA010000007">
    <property type="protein sequence ID" value="MDG3015344.1"/>
    <property type="molecule type" value="Genomic_DNA"/>
</dbReference>